<dbReference type="InterPro" id="IPR004837">
    <property type="entry name" value="NaCa_Exmemb"/>
</dbReference>
<evidence type="ECO:0000256" key="9">
    <source>
        <dbReference type="SAM" id="MobiDB-lite"/>
    </source>
</evidence>
<keyword evidence="4" id="KW-0406">Ion transport</keyword>
<sequence>MATRAVLDGVKRIPVGCQSLEATTGCTTSEFGRGIYPDFDGVREDSLYNVTSTGQTRRLLQYEGDFGNDSHQQKNCTHPGLHEFPEDIFSQEERKHGAICLHVICAMYMFCALAIVCDDFFVPSLEKICERLQLSEDVAGATFMAAGSSAPELFTSIIGVFITKSDVGVGTIVGSAVFNILCIIGICGLFAGQVVLLTWWSLFRDSFFYTLSVIILILCIIDEKVFWWEAMTLVTLYSVYIMVMKFNVRIQQLTQQAITHLARYGNKEVGNRGEAEEGNISDATIILLNKAAPADPAAVSGGNQGPSRPDHIPAREDGGSWSPQGDNSVKGAMAWTGRAAEYEGEGSQSPALSAESLSPTEMKLDFPSASLRLMVTRKFHPRTRLCMAGRIIISEHQRLLRLRREPATGPVPWKRDGEKEDVKDEKEVNKTKDGGIIVAGTPSQENGRAFLGQEVALPAKNNNDEGEEVEGAQQREEEATAEEEEEGNELPLWAVPEGRFQKVFWLVCWPISVLLHFTVPKCNSGPWERCVMASFMLSTLWIAFFSYIMVWMVTVIGYTLGIPDVIMGITFLAAGTSVPDCMASLIVARQGLCNLCHCKTTLRNISEYNGALLQVKQPHALEFYNCNTHLIP</sequence>
<comment type="catalytic activity">
    <reaction evidence="8">
        <text>Ca(2+)(out) + K(+)(out) + 4 Na(+)(in) = Ca(2+)(in) + K(+)(in) + 4 Na(+)(out)</text>
        <dbReference type="Rhea" id="RHEA:69967"/>
        <dbReference type="ChEBI" id="CHEBI:29101"/>
        <dbReference type="ChEBI" id="CHEBI:29103"/>
        <dbReference type="ChEBI" id="CHEBI:29108"/>
    </reaction>
</comment>
<dbReference type="GeneTree" id="ENSGT01030000234532"/>
<dbReference type="InterPro" id="IPR004481">
    <property type="entry name" value="K/Na/Ca-exchanger"/>
</dbReference>
<keyword evidence="13" id="KW-1185">Reference proteome</keyword>
<dbReference type="AlphaFoldDB" id="A0A8C4QLD5"/>
<feature type="transmembrane region" description="Helical" evidence="10">
    <location>
        <begin position="531"/>
        <end position="553"/>
    </location>
</feature>
<evidence type="ECO:0000259" key="11">
    <source>
        <dbReference type="Pfam" id="PF01699"/>
    </source>
</evidence>
<feature type="transmembrane region" description="Helical" evidence="10">
    <location>
        <begin position="99"/>
        <end position="121"/>
    </location>
</feature>
<feature type="region of interest" description="Disordered" evidence="9">
    <location>
        <begin position="407"/>
        <end position="428"/>
    </location>
</feature>
<feature type="compositionally biased region" description="Basic and acidic residues" evidence="9">
    <location>
        <begin position="308"/>
        <end position="318"/>
    </location>
</feature>
<feature type="domain" description="Sodium/calcium exchanger membrane region" evidence="11">
    <location>
        <begin position="533"/>
        <end position="595"/>
    </location>
</feature>
<dbReference type="PANTHER" id="PTHR10846:SF73">
    <property type="entry name" value="SODIUM_CALCIUM EXCHANGER MEMBRANE REGION DOMAIN-CONTAINING PROTEIN"/>
    <property type="match status" value="1"/>
</dbReference>
<keyword evidence="7 10" id="KW-0472">Membrane</keyword>
<evidence type="ECO:0000256" key="7">
    <source>
        <dbReference type="ARBA" id="ARBA00023136"/>
    </source>
</evidence>
<dbReference type="NCBIfam" id="TIGR00367">
    <property type="entry name" value="calcium/sodium antiporter"/>
    <property type="match status" value="1"/>
</dbReference>
<dbReference type="Gene3D" id="1.20.1420.30">
    <property type="entry name" value="NCX, central ion-binding region"/>
    <property type="match status" value="2"/>
</dbReference>
<feature type="transmembrane region" description="Helical" evidence="10">
    <location>
        <begin position="197"/>
        <end position="218"/>
    </location>
</feature>
<keyword evidence="3" id="KW-0050">Antiport</keyword>
<dbReference type="GO" id="GO:0005262">
    <property type="term" value="F:calcium channel activity"/>
    <property type="evidence" value="ECO:0007669"/>
    <property type="project" value="TreeGrafter"/>
</dbReference>
<reference evidence="12" key="1">
    <citation type="submission" date="2025-08" db="UniProtKB">
        <authorList>
            <consortium name="Ensembl"/>
        </authorList>
    </citation>
    <scope>IDENTIFICATION</scope>
</reference>
<keyword evidence="4" id="KW-0813">Transport</keyword>
<accession>A0A8C4QLD5</accession>
<evidence type="ECO:0000256" key="8">
    <source>
        <dbReference type="ARBA" id="ARBA00033627"/>
    </source>
</evidence>
<dbReference type="InterPro" id="IPR044880">
    <property type="entry name" value="NCX_ion-bd_dom_sf"/>
</dbReference>
<feature type="domain" description="Sodium/calcium exchanger membrane region" evidence="11">
    <location>
        <begin position="103"/>
        <end position="244"/>
    </location>
</feature>
<comment type="subcellular location">
    <subcellularLocation>
        <location evidence="1">Membrane</location>
        <topology evidence="1">Multi-pass membrane protein</topology>
    </subcellularLocation>
</comment>
<feature type="transmembrane region" description="Helical" evidence="10">
    <location>
        <begin position="169"/>
        <end position="191"/>
    </location>
</feature>
<evidence type="ECO:0000256" key="2">
    <source>
        <dbReference type="ARBA" id="ARBA00005364"/>
    </source>
</evidence>
<dbReference type="Ensembl" id="ENSEBUT00000017847.1">
    <property type="protein sequence ID" value="ENSEBUP00000017271.1"/>
    <property type="gene ID" value="ENSEBUG00000010787.1"/>
</dbReference>
<evidence type="ECO:0000256" key="4">
    <source>
        <dbReference type="ARBA" id="ARBA00022568"/>
    </source>
</evidence>
<feature type="region of interest" description="Disordered" evidence="9">
    <location>
        <begin position="296"/>
        <end position="330"/>
    </location>
</feature>
<protein>
    <recommendedName>
        <fullName evidence="11">Sodium/calcium exchanger membrane region domain-containing protein</fullName>
    </recommendedName>
</protein>
<organism evidence="12 13">
    <name type="scientific">Eptatretus burgeri</name>
    <name type="common">Inshore hagfish</name>
    <dbReference type="NCBI Taxonomy" id="7764"/>
    <lineage>
        <taxon>Eukaryota</taxon>
        <taxon>Metazoa</taxon>
        <taxon>Chordata</taxon>
        <taxon>Craniata</taxon>
        <taxon>Vertebrata</taxon>
        <taxon>Cyclostomata</taxon>
        <taxon>Myxini</taxon>
        <taxon>Myxiniformes</taxon>
        <taxon>Myxinidae</taxon>
        <taxon>Eptatretinae</taxon>
        <taxon>Eptatretus</taxon>
    </lineage>
</organism>
<evidence type="ECO:0000256" key="6">
    <source>
        <dbReference type="ARBA" id="ARBA00022989"/>
    </source>
</evidence>
<keyword evidence="6 10" id="KW-1133">Transmembrane helix</keyword>
<evidence type="ECO:0000313" key="13">
    <source>
        <dbReference type="Proteomes" id="UP000694388"/>
    </source>
</evidence>
<dbReference type="Pfam" id="PF01699">
    <property type="entry name" value="Na_Ca_ex"/>
    <property type="match status" value="2"/>
</dbReference>
<dbReference type="FunFam" id="1.20.1420.30:FF:000004">
    <property type="entry name" value="Sodium/potassium/calcium exchanger 2 isoform 1"/>
    <property type="match status" value="1"/>
</dbReference>
<evidence type="ECO:0000313" key="12">
    <source>
        <dbReference type="Ensembl" id="ENSEBUP00000017271.1"/>
    </source>
</evidence>
<feature type="transmembrane region" description="Helical" evidence="10">
    <location>
        <begin position="565"/>
        <end position="587"/>
    </location>
</feature>
<proteinExistence type="inferred from homology"/>
<reference evidence="12" key="2">
    <citation type="submission" date="2025-09" db="UniProtKB">
        <authorList>
            <consortium name="Ensembl"/>
        </authorList>
    </citation>
    <scope>IDENTIFICATION</scope>
</reference>
<keyword evidence="4" id="KW-0109">Calcium transport</keyword>
<feature type="region of interest" description="Disordered" evidence="9">
    <location>
        <begin position="460"/>
        <end position="488"/>
    </location>
</feature>
<dbReference type="GO" id="GO:0005886">
    <property type="term" value="C:plasma membrane"/>
    <property type="evidence" value="ECO:0007669"/>
    <property type="project" value="TreeGrafter"/>
</dbReference>
<keyword evidence="5 10" id="KW-0812">Transmembrane</keyword>
<evidence type="ECO:0000256" key="1">
    <source>
        <dbReference type="ARBA" id="ARBA00004141"/>
    </source>
</evidence>
<evidence type="ECO:0000256" key="3">
    <source>
        <dbReference type="ARBA" id="ARBA00022449"/>
    </source>
</evidence>
<name>A0A8C4QLD5_EPTBU</name>
<comment type="similarity">
    <text evidence="2">Belongs to the Ca(2+):cation antiporter (CaCA) (TC 2.A.19) family. SLC24A subfamily.</text>
</comment>
<evidence type="ECO:0000256" key="10">
    <source>
        <dbReference type="SAM" id="Phobius"/>
    </source>
</evidence>
<dbReference type="GO" id="GO:0008273">
    <property type="term" value="F:calcium, potassium:sodium antiporter activity"/>
    <property type="evidence" value="ECO:0007669"/>
    <property type="project" value="TreeGrafter"/>
</dbReference>
<keyword evidence="4" id="KW-0106">Calcium</keyword>
<dbReference type="GO" id="GO:0006874">
    <property type="term" value="P:intracellular calcium ion homeostasis"/>
    <property type="evidence" value="ECO:0007669"/>
    <property type="project" value="TreeGrafter"/>
</dbReference>
<evidence type="ECO:0000256" key="5">
    <source>
        <dbReference type="ARBA" id="ARBA00022692"/>
    </source>
</evidence>
<feature type="compositionally biased region" description="Basic and acidic residues" evidence="9">
    <location>
        <begin position="413"/>
        <end position="428"/>
    </location>
</feature>
<dbReference type="PANTHER" id="PTHR10846">
    <property type="entry name" value="SODIUM/POTASSIUM/CALCIUM EXCHANGER"/>
    <property type="match status" value="1"/>
</dbReference>
<feature type="compositionally biased region" description="Acidic residues" evidence="9">
    <location>
        <begin position="479"/>
        <end position="488"/>
    </location>
</feature>
<dbReference type="Proteomes" id="UP000694388">
    <property type="component" value="Unplaced"/>
</dbReference>
<feature type="transmembrane region" description="Helical" evidence="10">
    <location>
        <begin position="225"/>
        <end position="243"/>
    </location>
</feature>